<dbReference type="OrthoDB" id="10042652at2759"/>
<dbReference type="GO" id="GO:0015031">
    <property type="term" value="P:protein transport"/>
    <property type="evidence" value="ECO:0007669"/>
    <property type="project" value="InterPro"/>
</dbReference>
<keyword evidence="4 8" id="KW-1133">Transmembrane helix</keyword>
<dbReference type="GO" id="GO:0005789">
    <property type="term" value="C:endoplasmic reticulum membrane"/>
    <property type="evidence" value="ECO:0007669"/>
    <property type="project" value="InterPro"/>
</dbReference>
<dbReference type="EMBL" id="QCYY01000253">
    <property type="protein sequence ID" value="ROT85549.1"/>
    <property type="molecule type" value="Genomic_DNA"/>
</dbReference>
<feature type="transmembrane region" description="Helical" evidence="8">
    <location>
        <begin position="183"/>
        <end position="205"/>
    </location>
</feature>
<reference evidence="9 10" key="2">
    <citation type="submission" date="2019-01" db="EMBL/GenBank/DDBJ databases">
        <title>The decoding of complex shrimp genome reveals the adaptation for benthos swimmer, frequently molting mechanism and breeding impact on genome.</title>
        <authorList>
            <person name="Sun Y."/>
            <person name="Gao Y."/>
            <person name="Yu Y."/>
        </authorList>
    </citation>
    <scope>NUCLEOTIDE SEQUENCE [LARGE SCALE GENOMIC DNA]</scope>
    <source>
        <tissue evidence="9">Muscle</tissue>
    </source>
</reference>
<sequence length="545" mass="61259">MRGWFDAFRSDGGPTLYAYSNRTSVTADVPTITIILLFLTVFLAFVTIFPGVRKERFSTFCTVTLSLLTGTVICVCCVGSSWHVADGVIRSSYRAFSREKIDATLGVAIGLDHANVTMRVIPMHNRSLDINFNERFHWQKPTDMRDHYRAALVKGLPYPILTVAEYLSLDNEGFAWGRYYRSAGYYTSIVLWSAFASWLLMNVLMVNVPRYGAYTMTVTGALMGLSNLVFYMLMPPKPLHIRFEDEIITFKLGWCFWLVLVVGIIITVSGTIISIMDWIYPHKFSTIMEVDFDTPYDRHIIIEDSHDTRKRRFKIPRLEEPLNAGLNAGSRLLRRLSKRGKDPAEEEEPRITPGIDNYAFEMEPPKTPKRYQSFMMRTDSKKSTKSVNFHNASTRSQHFLDIPQLPDFEDKTKTFQRSDSKQSSVSSISVASSPKSVNFEDAPGPSVHPAGAAAPAPPVGPAGASMLRQDSSQSVSSSSSSYGLGMLSRDPSIRRISAEENLHAPVTRNNSGNIIVFHRTDSRGQLQRLNGEVVEIQTDDSTDIW</sequence>
<dbReference type="InterPro" id="IPR018469">
    <property type="entry name" value="Dual_oxidase_maturation_fac"/>
</dbReference>
<feature type="compositionally biased region" description="Low complexity" evidence="7">
    <location>
        <begin position="421"/>
        <end position="454"/>
    </location>
</feature>
<accession>A0A423UA36</accession>
<evidence type="ECO:0000256" key="6">
    <source>
        <dbReference type="ARBA" id="ARBA00023180"/>
    </source>
</evidence>
<proteinExistence type="inferred from homology"/>
<feature type="compositionally biased region" description="Polar residues" evidence="7">
    <location>
        <begin position="385"/>
        <end position="397"/>
    </location>
</feature>
<feature type="region of interest" description="Disordered" evidence="7">
    <location>
        <begin position="377"/>
        <end position="486"/>
    </location>
</feature>
<feature type="transmembrane region" description="Helical" evidence="8">
    <location>
        <begin position="29"/>
        <end position="49"/>
    </location>
</feature>
<feature type="compositionally biased region" description="Basic and acidic residues" evidence="7">
    <location>
        <begin position="408"/>
        <end position="420"/>
    </location>
</feature>
<evidence type="ECO:0000256" key="1">
    <source>
        <dbReference type="ARBA" id="ARBA00004141"/>
    </source>
</evidence>
<dbReference type="Proteomes" id="UP000283509">
    <property type="component" value="Unassembled WGS sequence"/>
</dbReference>
<evidence type="ECO:0000256" key="7">
    <source>
        <dbReference type="SAM" id="MobiDB-lite"/>
    </source>
</evidence>
<feature type="compositionally biased region" description="Low complexity" evidence="7">
    <location>
        <begin position="461"/>
        <end position="481"/>
    </location>
</feature>
<dbReference type="PANTHER" id="PTHR31158:SF10">
    <property type="entry name" value="LD27791P"/>
    <property type="match status" value="1"/>
</dbReference>
<dbReference type="STRING" id="6689.A0A423UA36"/>
<gene>
    <name evidence="9" type="ORF">C7M84_012072</name>
</gene>
<keyword evidence="3 8" id="KW-0812">Transmembrane</keyword>
<feature type="transmembrane region" description="Helical" evidence="8">
    <location>
        <begin position="254"/>
        <end position="280"/>
    </location>
</feature>
<protein>
    <submittedName>
        <fullName evidence="9">DUOXA-like protein</fullName>
    </submittedName>
</protein>
<evidence type="ECO:0000313" key="9">
    <source>
        <dbReference type="EMBL" id="ROT85549.1"/>
    </source>
</evidence>
<evidence type="ECO:0000256" key="2">
    <source>
        <dbReference type="ARBA" id="ARBA00009816"/>
    </source>
</evidence>
<evidence type="ECO:0000256" key="4">
    <source>
        <dbReference type="ARBA" id="ARBA00022989"/>
    </source>
</evidence>
<keyword evidence="6" id="KW-0325">Glycoprotein</keyword>
<keyword evidence="5 8" id="KW-0472">Membrane</keyword>
<comment type="similarity">
    <text evidence="2">Belongs to the DUOXA family.</text>
</comment>
<organism evidence="9 10">
    <name type="scientific">Penaeus vannamei</name>
    <name type="common">Whiteleg shrimp</name>
    <name type="synonym">Litopenaeus vannamei</name>
    <dbReference type="NCBI Taxonomy" id="6689"/>
    <lineage>
        <taxon>Eukaryota</taxon>
        <taxon>Metazoa</taxon>
        <taxon>Ecdysozoa</taxon>
        <taxon>Arthropoda</taxon>
        <taxon>Crustacea</taxon>
        <taxon>Multicrustacea</taxon>
        <taxon>Malacostraca</taxon>
        <taxon>Eumalacostraca</taxon>
        <taxon>Eucarida</taxon>
        <taxon>Decapoda</taxon>
        <taxon>Dendrobranchiata</taxon>
        <taxon>Penaeoidea</taxon>
        <taxon>Penaeidae</taxon>
        <taxon>Penaeus</taxon>
    </lineage>
</organism>
<keyword evidence="10" id="KW-1185">Reference proteome</keyword>
<comment type="caution">
    <text evidence="9">The sequence shown here is derived from an EMBL/GenBank/DDBJ whole genome shotgun (WGS) entry which is preliminary data.</text>
</comment>
<evidence type="ECO:0000313" key="10">
    <source>
        <dbReference type="Proteomes" id="UP000283509"/>
    </source>
</evidence>
<evidence type="ECO:0000256" key="8">
    <source>
        <dbReference type="SAM" id="Phobius"/>
    </source>
</evidence>
<dbReference type="AlphaFoldDB" id="A0A423UA36"/>
<dbReference type="Pfam" id="PF10204">
    <property type="entry name" value="DuoxA"/>
    <property type="match status" value="1"/>
</dbReference>
<feature type="transmembrane region" description="Helical" evidence="8">
    <location>
        <begin position="211"/>
        <end position="233"/>
    </location>
</feature>
<name>A0A423UA36_PENVA</name>
<evidence type="ECO:0000256" key="3">
    <source>
        <dbReference type="ARBA" id="ARBA00022692"/>
    </source>
</evidence>
<evidence type="ECO:0000256" key="5">
    <source>
        <dbReference type="ARBA" id="ARBA00023136"/>
    </source>
</evidence>
<dbReference type="PANTHER" id="PTHR31158">
    <property type="entry name" value="DUAL OXIDASE 2"/>
    <property type="match status" value="1"/>
</dbReference>
<reference evidence="9 10" key="1">
    <citation type="submission" date="2018-04" db="EMBL/GenBank/DDBJ databases">
        <authorList>
            <person name="Zhang X."/>
            <person name="Yuan J."/>
            <person name="Li F."/>
            <person name="Xiang J."/>
        </authorList>
    </citation>
    <scope>NUCLEOTIDE SEQUENCE [LARGE SCALE GENOMIC DNA]</scope>
    <source>
        <tissue evidence="9">Muscle</tissue>
    </source>
</reference>
<comment type="subcellular location">
    <subcellularLocation>
        <location evidence="1">Membrane</location>
        <topology evidence="1">Multi-pass membrane protein</topology>
    </subcellularLocation>
</comment>